<evidence type="ECO:0000313" key="3">
    <source>
        <dbReference type="Proteomes" id="UP000295221"/>
    </source>
</evidence>
<name>A0A4R2GP95_9BACT</name>
<reference evidence="2 3" key="1">
    <citation type="submission" date="2019-03" db="EMBL/GenBank/DDBJ databases">
        <title>Genomic Encyclopedia of Type Strains, Phase IV (KMG-IV): sequencing the most valuable type-strain genomes for metagenomic binning, comparative biology and taxonomic classification.</title>
        <authorList>
            <person name="Goeker M."/>
        </authorList>
    </citation>
    <scope>NUCLEOTIDE SEQUENCE [LARGE SCALE GENOMIC DNA]</scope>
    <source>
        <strain evidence="2 3">DSM 24179</strain>
    </source>
</reference>
<protein>
    <recommendedName>
        <fullName evidence="1">PIN domain-containing protein</fullName>
    </recommendedName>
</protein>
<dbReference type="PANTHER" id="PTHR34610">
    <property type="entry name" value="SSL7007 PROTEIN"/>
    <property type="match status" value="1"/>
</dbReference>
<dbReference type="Proteomes" id="UP000295221">
    <property type="component" value="Unassembled WGS sequence"/>
</dbReference>
<evidence type="ECO:0000313" key="2">
    <source>
        <dbReference type="EMBL" id="TCO11102.1"/>
    </source>
</evidence>
<dbReference type="EMBL" id="SLWK01000001">
    <property type="protein sequence ID" value="TCO11102.1"/>
    <property type="molecule type" value="Genomic_DNA"/>
</dbReference>
<organism evidence="2 3">
    <name type="scientific">Natronoflexus pectinivorans</name>
    <dbReference type="NCBI Taxonomy" id="682526"/>
    <lineage>
        <taxon>Bacteria</taxon>
        <taxon>Pseudomonadati</taxon>
        <taxon>Bacteroidota</taxon>
        <taxon>Bacteroidia</taxon>
        <taxon>Marinilabiliales</taxon>
        <taxon>Marinilabiliaceae</taxon>
        <taxon>Natronoflexus</taxon>
    </lineage>
</organism>
<dbReference type="RefSeq" id="WP_132432143.1">
    <property type="nucleotide sequence ID" value="NZ_SLWK01000001.1"/>
</dbReference>
<dbReference type="SUPFAM" id="SSF88723">
    <property type="entry name" value="PIN domain-like"/>
    <property type="match status" value="1"/>
</dbReference>
<proteinExistence type="predicted"/>
<keyword evidence="3" id="KW-1185">Reference proteome</keyword>
<comment type="caution">
    <text evidence="2">The sequence shown here is derived from an EMBL/GenBank/DDBJ whole genome shotgun (WGS) entry which is preliminary data.</text>
</comment>
<gene>
    <name evidence="2" type="ORF">EV194_101736</name>
</gene>
<dbReference type="InterPro" id="IPR002850">
    <property type="entry name" value="PIN_toxin-like"/>
</dbReference>
<evidence type="ECO:0000259" key="1">
    <source>
        <dbReference type="SMART" id="SM00670"/>
    </source>
</evidence>
<sequence>MKNRKVILDTNLWISFLISKNYTFLDSYVLNGKVKLVFSEELFSEFISVAKRPKFKAFFSPNDDTKLISIINKFGVLYEISSSVKNCRDEKDNFLLNLAIDSKADYLITGDSDLLDMKSIHKTKIITIKDLEYEL</sequence>
<accession>A0A4R2GP95</accession>
<feature type="domain" description="PIN" evidence="1">
    <location>
        <begin position="4"/>
        <end position="116"/>
    </location>
</feature>
<dbReference type="AlphaFoldDB" id="A0A4R2GP95"/>
<dbReference type="PANTHER" id="PTHR34610:SF3">
    <property type="entry name" value="SSL7007 PROTEIN"/>
    <property type="match status" value="1"/>
</dbReference>
<dbReference type="OrthoDB" id="597986at2"/>
<dbReference type="SMART" id="SM00670">
    <property type="entry name" value="PINc"/>
    <property type="match status" value="1"/>
</dbReference>
<dbReference type="InterPro" id="IPR029060">
    <property type="entry name" value="PIN-like_dom_sf"/>
</dbReference>
<dbReference type="InterPro" id="IPR002716">
    <property type="entry name" value="PIN_dom"/>
</dbReference>
<dbReference type="Pfam" id="PF13470">
    <property type="entry name" value="PIN_3"/>
    <property type="match status" value="1"/>
</dbReference>
<dbReference type="NCBIfam" id="TIGR00305">
    <property type="entry name" value="putative toxin-antitoxin system toxin component, PIN family"/>
    <property type="match status" value="1"/>
</dbReference>